<gene>
    <name evidence="2" type="ORF">PSE10A_30020</name>
</gene>
<feature type="compositionally biased region" description="Polar residues" evidence="1">
    <location>
        <begin position="81"/>
        <end position="90"/>
    </location>
</feature>
<organism evidence="2 3">
    <name type="scientific">Pseudomonas amygdali pv. eriobotryae</name>
    <dbReference type="NCBI Taxonomy" id="129137"/>
    <lineage>
        <taxon>Bacteria</taxon>
        <taxon>Pseudomonadati</taxon>
        <taxon>Pseudomonadota</taxon>
        <taxon>Gammaproteobacteria</taxon>
        <taxon>Pseudomonadales</taxon>
        <taxon>Pseudomonadaceae</taxon>
        <taxon>Pseudomonas</taxon>
        <taxon>Pseudomonas amygdali</taxon>
    </lineage>
</organism>
<proteinExistence type="predicted"/>
<comment type="caution">
    <text evidence="2">The sequence shown here is derived from an EMBL/GenBank/DDBJ whole genome shotgun (WGS) entry which is preliminary data.</text>
</comment>
<evidence type="ECO:0000313" key="3">
    <source>
        <dbReference type="Proteomes" id="UP000630864"/>
    </source>
</evidence>
<evidence type="ECO:0000256" key="1">
    <source>
        <dbReference type="SAM" id="MobiDB-lite"/>
    </source>
</evidence>
<dbReference type="Proteomes" id="UP000630864">
    <property type="component" value="Unassembled WGS sequence"/>
</dbReference>
<dbReference type="EMBL" id="BMZW01000015">
    <property type="protein sequence ID" value="GFZ60491.1"/>
    <property type="molecule type" value="Genomic_DNA"/>
</dbReference>
<dbReference type="AlphaFoldDB" id="A0A9P3AEW7"/>
<feature type="region of interest" description="Disordered" evidence="1">
    <location>
        <begin position="73"/>
        <end position="102"/>
    </location>
</feature>
<reference evidence="2" key="1">
    <citation type="submission" date="2020-09" db="EMBL/GenBank/DDBJ databases">
        <title>Pseudomonas syringae pv. eriobotryae genome sequence causing loquat canker disease.</title>
        <authorList>
            <person name="Fukuda S."/>
            <person name="Tashiro H."/>
            <person name="Nagano Y."/>
        </authorList>
    </citation>
    <scope>NUCLEOTIDE SEQUENCE</scope>
    <source>
        <strain evidence="2">AM001</strain>
    </source>
</reference>
<evidence type="ECO:0000313" key="2">
    <source>
        <dbReference type="EMBL" id="GFZ60491.1"/>
    </source>
</evidence>
<accession>A0A9P3AEW7</accession>
<sequence length="102" mass="11971">MNTARFVFKSLIKRWMKNIFSREYHRDGELKPEWTSQGPGSIRMERYHHIDASEQDKDGILILENYLITEQEPLKAKPKTKTAQSPANDQRSTKYRPAVPSH</sequence>
<name>A0A9P3AEW7_PSEA0</name>
<protein>
    <submittedName>
        <fullName evidence="2">Uncharacterized protein</fullName>
    </submittedName>
</protein>